<evidence type="ECO:0000256" key="2">
    <source>
        <dbReference type="SAM" id="MobiDB-lite"/>
    </source>
</evidence>
<proteinExistence type="inferred from homology"/>
<comment type="similarity">
    <text evidence="1">Belongs to the MT-A70-like family.</text>
</comment>
<accession>A0AA39L2R3</accession>
<protein>
    <recommendedName>
        <fullName evidence="5">Methyltransferase-like protein 4</fullName>
    </recommendedName>
</protein>
<dbReference type="PROSITE" id="PS51143">
    <property type="entry name" value="MT_A70"/>
    <property type="match status" value="1"/>
</dbReference>
<dbReference type="Pfam" id="PF05063">
    <property type="entry name" value="MT-A70"/>
    <property type="match status" value="1"/>
</dbReference>
<name>A0AA39L2R3_MICHY</name>
<dbReference type="SUPFAM" id="SSF53335">
    <property type="entry name" value="S-adenosyl-L-methionine-dependent methyltransferases"/>
    <property type="match status" value="1"/>
</dbReference>
<organism evidence="3 4">
    <name type="scientific">Microctonus hyperodae</name>
    <name type="common">Parasitoid wasp</name>
    <dbReference type="NCBI Taxonomy" id="165561"/>
    <lineage>
        <taxon>Eukaryota</taxon>
        <taxon>Metazoa</taxon>
        <taxon>Ecdysozoa</taxon>
        <taxon>Arthropoda</taxon>
        <taxon>Hexapoda</taxon>
        <taxon>Insecta</taxon>
        <taxon>Pterygota</taxon>
        <taxon>Neoptera</taxon>
        <taxon>Endopterygota</taxon>
        <taxon>Hymenoptera</taxon>
        <taxon>Apocrita</taxon>
        <taxon>Ichneumonoidea</taxon>
        <taxon>Braconidae</taxon>
        <taxon>Euphorinae</taxon>
        <taxon>Microctonus</taxon>
    </lineage>
</organism>
<dbReference type="PANTHER" id="PTHR12829:SF4">
    <property type="entry name" value="N(6)-ADENINE-SPECIFIC METHYLTRANSFERASE METTL4"/>
    <property type="match status" value="1"/>
</dbReference>
<evidence type="ECO:0008006" key="5">
    <source>
        <dbReference type="Google" id="ProtNLM"/>
    </source>
</evidence>
<dbReference type="InterPro" id="IPR002052">
    <property type="entry name" value="DNA_methylase_N6_adenine_CS"/>
</dbReference>
<reference evidence="3" key="1">
    <citation type="journal article" date="2023" name="bioRxiv">
        <title>Scaffold-level genome assemblies of two parasitoid biocontrol wasps reveal the parthenogenesis mechanism and an associated novel virus.</title>
        <authorList>
            <person name="Inwood S."/>
            <person name="Skelly J."/>
            <person name="Guhlin J."/>
            <person name="Harrop T."/>
            <person name="Goldson S."/>
            <person name="Dearden P."/>
        </authorList>
    </citation>
    <scope>NUCLEOTIDE SEQUENCE</scope>
    <source>
        <strain evidence="3">Lincoln</strain>
        <tissue evidence="3">Whole body</tissue>
    </source>
</reference>
<dbReference type="PROSITE" id="PS00092">
    <property type="entry name" value="N6_MTASE"/>
    <property type="match status" value="1"/>
</dbReference>
<dbReference type="InterPro" id="IPR029063">
    <property type="entry name" value="SAM-dependent_MTases_sf"/>
</dbReference>
<dbReference type="PANTHER" id="PTHR12829">
    <property type="entry name" value="N6-ADENOSINE-METHYLTRANSFERASE"/>
    <property type="match status" value="1"/>
</dbReference>
<evidence type="ECO:0000256" key="1">
    <source>
        <dbReference type="PROSITE-ProRule" id="PRU00489"/>
    </source>
</evidence>
<feature type="region of interest" description="Disordered" evidence="2">
    <location>
        <begin position="68"/>
        <end position="87"/>
    </location>
</feature>
<dbReference type="AlphaFoldDB" id="A0AA39L2R3"/>
<dbReference type="GO" id="GO:0008168">
    <property type="term" value="F:methyltransferase activity"/>
    <property type="evidence" value="ECO:0007669"/>
    <property type="project" value="InterPro"/>
</dbReference>
<dbReference type="GO" id="GO:0003676">
    <property type="term" value="F:nucleic acid binding"/>
    <property type="evidence" value="ECO:0007669"/>
    <property type="project" value="InterPro"/>
</dbReference>
<dbReference type="EMBL" id="JAQQBR010000001">
    <property type="protein sequence ID" value="KAK0182919.1"/>
    <property type="molecule type" value="Genomic_DNA"/>
</dbReference>
<comment type="caution">
    <text evidence="3">The sequence shown here is derived from an EMBL/GenBank/DDBJ whole genome shotgun (WGS) entry which is preliminary data.</text>
</comment>
<gene>
    <name evidence="3" type="ORF">PV327_001004</name>
</gene>
<reference evidence="3" key="2">
    <citation type="submission" date="2023-03" db="EMBL/GenBank/DDBJ databases">
        <authorList>
            <person name="Inwood S.N."/>
            <person name="Skelly J.G."/>
            <person name="Guhlin J."/>
            <person name="Harrop T.W.R."/>
            <person name="Goldson S.G."/>
            <person name="Dearden P.K."/>
        </authorList>
    </citation>
    <scope>NUCLEOTIDE SEQUENCE</scope>
    <source>
        <strain evidence="3">Lincoln</strain>
        <tissue evidence="3">Whole body</tissue>
    </source>
</reference>
<evidence type="ECO:0000313" key="4">
    <source>
        <dbReference type="Proteomes" id="UP001168972"/>
    </source>
</evidence>
<keyword evidence="4" id="KW-1185">Reference proteome</keyword>
<dbReference type="InterPro" id="IPR007757">
    <property type="entry name" value="MT-A70-like"/>
</dbReference>
<dbReference type="Gene3D" id="3.40.50.150">
    <property type="entry name" value="Vaccinia Virus protein VP39"/>
    <property type="match status" value="1"/>
</dbReference>
<dbReference type="Proteomes" id="UP001168972">
    <property type="component" value="Unassembled WGS sequence"/>
</dbReference>
<dbReference type="GO" id="GO:0005634">
    <property type="term" value="C:nucleus"/>
    <property type="evidence" value="ECO:0007669"/>
    <property type="project" value="TreeGrafter"/>
</dbReference>
<sequence length="378" mass="43913">MSILLTHGDGWIISHLQFINKVYNNVNYNDIICKLRFKEDLFNINSQYLRANQVCKIASGVSLKRDCRKSRKRKRINSPSSSSSIHREQVQFVQKTLHNIITIAQENGFYTNSISIDYNEQARIASQQFYDDTSYDILENFIGSNQSNTPIITKIGSNEYVIPENCTFYSYDVRNIHQKLELNCQFDFILMDPPWWNKFIRRNKSSSYKMMHNDELCKIPINNLLSTNGIIAIWCTNSAAHFNDIVNIMFPAWGIKFIAKWYWLKVTHSGHVVCDFNYNEGKQPYELLIFGVLCTNHISTIPDNKLIVSVPSAVHSHKPPIAEIIKPYLIEKPNCLEIFARYLLPGWTSWGLEILKFQSLSLYDFSKFNKKAHEIETA</sequence>
<evidence type="ECO:0000313" key="3">
    <source>
        <dbReference type="EMBL" id="KAK0182919.1"/>
    </source>
</evidence>
<dbReference type="GO" id="GO:0032259">
    <property type="term" value="P:methylation"/>
    <property type="evidence" value="ECO:0007669"/>
    <property type="project" value="InterPro"/>
</dbReference>